<dbReference type="OrthoDB" id="6156344at2759"/>
<dbReference type="AlphaFoldDB" id="A0A6J8CU58"/>
<organism evidence="2 3">
    <name type="scientific">Mytilus coruscus</name>
    <name type="common">Sea mussel</name>
    <dbReference type="NCBI Taxonomy" id="42192"/>
    <lineage>
        <taxon>Eukaryota</taxon>
        <taxon>Metazoa</taxon>
        <taxon>Spiralia</taxon>
        <taxon>Lophotrochozoa</taxon>
        <taxon>Mollusca</taxon>
        <taxon>Bivalvia</taxon>
        <taxon>Autobranchia</taxon>
        <taxon>Pteriomorphia</taxon>
        <taxon>Mytilida</taxon>
        <taxon>Mytiloidea</taxon>
        <taxon>Mytilidae</taxon>
        <taxon>Mytilinae</taxon>
        <taxon>Mytilus</taxon>
    </lineage>
</organism>
<dbReference type="EMBL" id="CACVKT020005897">
    <property type="protein sequence ID" value="CAC5398432.1"/>
    <property type="molecule type" value="Genomic_DNA"/>
</dbReference>
<evidence type="ECO:0000313" key="3">
    <source>
        <dbReference type="Proteomes" id="UP000507470"/>
    </source>
</evidence>
<reference evidence="2 3" key="1">
    <citation type="submission" date="2020-06" db="EMBL/GenBank/DDBJ databases">
        <authorList>
            <person name="Li R."/>
            <person name="Bekaert M."/>
        </authorList>
    </citation>
    <scope>NUCLEOTIDE SEQUENCE [LARGE SCALE GENOMIC DNA]</scope>
    <source>
        <strain evidence="3">wild</strain>
    </source>
</reference>
<dbReference type="Proteomes" id="UP000507470">
    <property type="component" value="Unassembled WGS sequence"/>
</dbReference>
<protein>
    <submittedName>
        <fullName evidence="2">Uncharacterized protein</fullName>
    </submittedName>
</protein>
<sequence length="201" mass="22983">MNDLKDQMKTLTSMLADITVQNNSSNQTPNYRRQHYRQSPTHPPRQQHSLKCYGCRGKGHIHIGQELDLSTHQPHITESSSNSLSESSWSTDNELITDTAKVNWFQELSDNVRHCYGKPIEVWSSDLYVRDGPAIFIPVQKIKCRFVHAKIKVGHRNRKICSRGVPDSAFVVSLKITDVSSSVHQQPFPQRRKSEILCKCT</sequence>
<feature type="region of interest" description="Disordered" evidence="1">
    <location>
        <begin position="20"/>
        <end position="48"/>
    </location>
</feature>
<keyword evidence="3" id="KW-1185">Reference proteome</keyword>
<name>A0A6J8CU58_MYTCO</name>
<evidence type="ECO:0000313" key="2">
    <source>
        <dbReference type="EMBL" id="CAC5398432.1"/>
    </source>
</evidence>
<accession>A0A6J8CU58</accession>
<gene>
    <name evidence="2" type="ORF">MCOR_32804</name>
</gene>
<evidence type="ECO:0000256" key="1">
    <source>
        <dbReference type="SAM" id="MobiDB-lite"/>
    </source>
</evidence>
<proteinExistence type="predicted"/>